<proteinExistence type="predicted"/>
<protein>
    <submittedName>
        <fullName evidence="1">Uncharacterized protein</fullName>
    </submittedName>
</protein>
<keyword evidence="2" id="KW-1185">Reference proteome</keyword>
<organism evidence="1 2">
    <name type="scientific">Kibdelosporangium lantanae</name>
    <dbReference type="NCBI Taxonomy" id="1497396"/>
    <lineage>
        <taxon>Bacteria</taxon>
        <taxon>Bacillati</taxon>
        <taxon>Actinomycetota</taxon>
        <taxon>Actinomycetes</taxon>
        <taxon>Pseudonocardiales</taxon>
        <taxon>Pseudonocardiaceae</taxon>
        <taxon>Kibdelosporangium</taxon>
    </lineage>
</organism>
<comment type="caution">
    <text evidence="1">The sequence shown here is derived from an EMBL/GenBank/DDBJ whole genome shotgun (WGS) entry which is preliminary data.</text>
</comment>
<evidence type="ECO:0000313" key="1">
    <source>
        <dbReference type="EMBL" id="MFD1049849.1"/>
    </source>
</evidence>
<gene>
    <name evidence="1" type="ORF">ACFQ1S_32105</name>
</gene>
<dbReference type="EMBL" id="JBHTIS010002440">
    <property type="protein sequence ID" value="MFD1049849.1"/>
    <property type="molecule type" value="Genomic_DNA"/>
</dbReference>
<feature type="non-terminal residue" evidence="1">
    <location>
        <position position="1"/>
    </location>
</feature>
<accession>A0ABW3MJK7</accession>
<dbReference type="Proteomes" id="UP001597045">
    <property type="component" value="Unassembled WGS sequence"/>
</dbReference>
<sequence>GSPDVATSTPETAAATTARTRTQVRLIMSSVVSGARPRLGQLGCPGDSGRAWADAVTGWAYLSRRDPAGLTSTFVE</sequence>
<evidence type="ECO:0000313" key="2">
    <source>
        <dbReference type="Proteomes" id="UP001597045"/>
    </source>
</evidence>
<name>A0ABW3MJK7_9PSEU</name>
<reference evidence="2" key="1">
    <citation type="journal article" date="2019" name="Int. J. Syst. Evol. Microbiol.">
        <title>The Global Catalogue of Microorganisms (GCM) 10K type strain sequencing project: providing services to taxonomists for standard genome sequencing and annotation.</title>
        <authorList>
            <consortium name="The Broad Institute Genomics Platform"/>
            <consortium name="The Broad Institute Genome Sequencing Center for Infectious Disease"/>
            <person name="Wu L."/>
            <person name="Ma J."/>
        </authorList>
    </citation>
    <scope>NUCLEOTIDE SEQUENCE [LARGE SCALE GENOMIC DNA]</scope>
    <source>
        <strain evidence="2">JCM 31486</strain>
    </source>
</reference>